<feature type="binding site" evidence="6">
    <location>
        <begin position="149"/>
        <end position="150"/>
    </location>
    <ligand>
        <name>S-adenosyl-L-methionine</name>
        <dbReference type="ChEBI" id="CHEBI:59789"/>
    </ligand>
</feature>
<evidence type="ECO:0000256" key="3">
    <source>
        <dbReference type="ARBA" id="ARBA00022603"/>
    </source>
</evidence>
<feature type="binding site" evidence="6">
    <location>
        <position position="98"/>
    </location>
    <ligand>
        <name>S-adenosyl-L-methionine</name>
        <dbReference type="ChEBI" id="CHEBI:59789"/>
    </ligand>
</feature>
<evidence type="ECO:0000313" key="8">
    <source>
        <dbReference type="EMBL" id="GIJ47143.1"/>
    </source>
</evidence>
<dbReference type="NCBIfam" id="TIGR00138">
    <property type="entry name" value="rsmG_gidB"/>
    <property type="match status" value="1"/>
</dbReference>
<accession>A0A8J4DRU8</accession>
<keyword evidence="5 6" id="KW-0949">S-adenosyl-L-methionine</keyword>
<reference evidence="8" key="1">
    <citation type="submission" date="2021-01" db="EMBL/GenBank/DDBJ databases">
        <title>Whole genome shotgun sequence of Virgisporangium aliadipatigenens NBRC 105644.</title>
        <authorList>
            <person name="Komaki H."/>
            <person name="Tamura T."/>
        </authorList>
    </citation>
    <scope>NUCLEOTIDE SEQUENCE</scope>
    <source>
        <strain evidence="8">NBRC 105644</strain>
    </source>
</reference>
<keyword evidence="9" id="KW-1185">Reference proteome</keyword>
<dbReference type="RefSeq" id="WP_203900673.1">
    <property type="nucleotide sequence ID" value="NZ_BOPF01000014.1"/>
</dbReference>
<dbReference type="InterPro" id="IPR029063">
    <property type="entry name" value="SAM-dependent_MTases_sf"/>
</dbReference>
<dbReference type="Gene3D" id="3.40.50.150">
    <property type="entry name" value="Vaccinia Virus protein VP39"/>
    <property type="match status" value="1"/>
</dbReference>
<evidence type="ECO:0000256" key="5">
    <source>
        <dbReference type="ARBA" id="ARBA00022691"/>
    </source>
</evidence>
<feature type="region of interest" description="Disordered" evidence="7">
    <location>
        <begin position="238"/>
        <end position="468"/>
    </location>
</feature>
<evidence type="ECO:0000313" key="9">
    <source>
        <dbReference type="Proteomes" id="UP000619260"/>
    </source>
</evidence>
<dbReference type="Pfam" id="PF02527">
    <property type="entry name" value="GidB"/>
    <property type="match status" value="1"/>
</dbReference>
<comment type="function">
    <text evidence="6">Specifically methylates the N7 position of a guanine in 16S rRNA.</text>
</comment>
<sequence length="468" mass="49021">MSNEIGPDEREFVARATDSGDAADASPAPPPELAPAAQALFGERLPLAIRYAELLMTDGVVRGLIGPREAPRIWERHILNCAAMSGLVSSGASIVDIGSGAGLPGIVLSVARPDLTITLIESLARRTAFLDEVVDELGLTGVTVMRARAEECVDRLPRQDYVTARAVAPLDRLTGWALPLLRTGGHLLALKGASAGEEVVEHAAAVRRLGGAEPTVQECGVGVIEPPAIIVDVRRVSEEPRRAAARRAATKERPASGEGFGSGEGRRPDGVGKWAGGAGRGRSSTPDREGRQGFAPADREGSPRSGRRDSPGADRGRPSDSGRPHNSAPDRDASRRSGRRGEDGTDEGSSRRRDDRTASDGSRRSEYRGEGPAERGWQRRGDGPTTRSGSRRSGGRGGDVADHGSQRSDPRGGDVPRGGFAPGRGAGSGSDEGFGRVRKSPPGGRRPGRGDAGESGAQRRSHKGDGEM</sequence>
<evidence type="ECO:0000256" key="2">
    <source>
        <dbReference type="ARBA" id="ARBA00022552"/>
    </source>
</evidence>
<dbReference type="Proteomes" id="UP000619260">
    <property type="component" value="Unassembled WGS sequence"/>
</dbReference>
<evidence type="ECO:0000256" key="7">
    <source>
        <dbReference type="SAM" id="MobiDB-lite"/>
    </source>
</evidence>
<keyword evidence="2 6" id="KW-0698">rRNA processing</keyword>
<feature type="binding site" evidence="6">
    <location>
        <position position="165"/>
    </location>
    <ligand>
        <name>S-adenosyl-L-methionine</name>
        <dbReference type="ChEBI" id="CHEBI:59789"/>
    </ligand>
</feature>
<dbReference type="GO" id="GO:0070043">
    <property type="term" value="F:rRNA (guanine-N7-)-methyltransferase activity"/>
    <property type="evidence" value="ECO:0007669"/>
    <property type="project" value="UniProtKB-UniRule"/>
</dbReference>
<comment type="subcellular location">
    <subcellularLocation>
        <location evidence="6">Cytoplasm</location>
    </subcellularLocation>
</comment>
<comment type="similarity">
    <text evidence="6">Belongs to the methyltransferase superfamily. RNA methyltransferase RsmG family.</text>
</comment>
<dbReference type="InterPro" id="IPR003682">
    <property type="entry name" value="rRNA_ssu_MeTfrase_G"/>
</dbReference>
<evidence type="ECO:0000256" key="6">
    <source>
        <dbReference type="HAMAP-Rule" id="MF_00074"/>
    </source>
</evidence>
<feature type="binding site" evidence="6">
    <location>
        <position position="103"/>
    </location>
    <ligand>
        <name>S-adenosyl-L-methionine</name>
        <dbReference type="ChEBI" id="CHEBI:59789"/>
    </ligand>
</feature>
<feature type="compositionally biased region" description="Gly residues" evidence="7">
    <location>
        <begin position="420"/>
        <end position="432"/>
    </location>
</feature>
<keyword evidence="4 6" id="KW-0808">Transferase</keyword>
<dbReference type="GO" id="GO:0005829">
    <property type="term" value="C:cytosol"/>
    <property type="evidence" value="ECO:0007669"/>
    <property type="project" value="TreeGrafter"/>
</dbReference>
<dbReference type="PANTHER" id="PTHR31760">
    <property type="entry name" value="S-ADENOSYL-L-METHIONINE-DEPENDENT METHYLTRANSFERASES SUPERFAMILY PROTEIN"/>
    <property type="match status" value="1"/>
</dbReference>
<dbReference type="SUPFAM" id="SSF53335">
    <property type="entry name" value="S-adenosyl-L-methionine-dependent methyltransferases"/>
    <property type="match status" value="1"/>
</dbReference>
<dbReference type="PANTHER" id="PTHR31760:SF0">
    <property type="entry name" value="S-ADENOSYL-L-METHIONINE-DEPENDENT METHYLTRANSFERASES SUPERFAMILY PROTEIN"/>
    <property type="match status" value="1"/>
</dbReference>
<gene>
    <name evidence="6" type="primary">rsmG</name>
    <name evidence="8" type="ORF">Val02_40290</name>
</gene>
<keyword evidence="3 6" id="KW-0489">Methyltransferase</keyword>
<dbReference type="EC" id="2.1.1.-" evidence="6"/>
<comment type="caution">
    <text evidence="6">Lacks conserved residue(s) required for the propagation of feature annotation.</text>
</comment>
<feature type="compositionally biased region" description="Low complexity" evidence="7">
    <location>
        <begin position="14"/>
        <end position="26"/>
    </location>
</feature>
<dbReference type="HAMAP" id="MF_00074">
    <property type="entry name" value="16SrRNA_methyltr_G"/>
    <property type="match status" value="1"/>
</dbReference>
<protein>
    <recommendedName>
        <fullName evidence="6">Ribosomal RNA small subunit methyltransferase G</fullName>
        <ecNumber evidence="6">2.1.1.-</ecNumber>
    </recommendedName>
    <alternativeName>
        <fullName evidence="6">16S rRNA 7-methylguanosine methyltransferase</fullName>
        <shortName evidence="6">16S rRNA m7G methyltransferase</shortName>
    </alternativeName>
</protein>
<feature type="compositionally biased region" description="Basic and acidic residues" evidence="7">
    <location>
        <begin position="399"/>
        <end position="414"/>
    </location>
</feature>
<dbReference type="EMBL" id="BOPF01000014">
    <property type="protein sequence ID" value="GIJ47143.1"/>
    <property type="molecule type" value="Genomic_DNA"/>
</dbReference>
<evidence type="ECO:0000256" key="1">
    <source>
        <dbReference type="ARBA" id="ARBA00022490"/>
    </source>
</evidence>
<feature type="compositionally biased region" description="Basic and acidic residues" evidence="7">
    <location>
        <begin position="285"/>
        <end position="382"/>
    </location>
</feature>
<evidence type="ECO:0000256" key="4">
    <source>
        <dbReference type="ARBA" id="ARBA00022679"/>
    </source>
</evidence>
<organism evidence="8 9">
    <name type="scientific">Virgisporangium aliadipatigenens</name>
    <dbReference type="NCBI Taxonomy" id="741659"/>
    <lineage>
        <taxon>Bacteria</taxon>
        <taxon>Bacillati</taxon>
        <taxon>Actinomycetota</taxon>
        <taxon>Actinomycetes</taxon>
        <taxon>Micromonosporales</taxon>
        <taxon>Micromonosporaceae</taxon>
        <taxon>Virgisporangium</taxon>
    </lineage>
</organism>
<dbReference type="AlphaFoldDB" id="A0A8J4DRU8"/>
<keyword evidence="1 6" id="KW-0963">Cytoplasm</keyword>
<comment type="caution">
    <text evidence="8">The sequence shown here is derived from an EMBL/GenBank/DDBJ whole genome shotgun (WGS) entry which is preliminary data.</text>
</comment>
<feature type="region of interest" description="Disordered" evidence="7">
    <location>
        <begin position="1"/>
        <end position="33"/>
    </location>
</feature>
<name>A0A8J4DRU8_9ACTN</name>
<proteinExistence type="inferred from homology"/>
<dbReference type="CDD" id="cd02440">
    <property type="entry name" value="AdoMet_MTases"/>
    <property type="match status" value="1"/>
</dbReference>